<protein>
    <submittedName>
        <fullName evidence="4">Uncharacterized protein</fullName>
    </submittedName>
</protein>
<name>A0AAD7I3K1_9AGAR</name>
<proteinExistence type="predicted"/>
<evidence type="ECO:0000256" key="3">
    <source>
        <dbReference type="SAM" id="SignalP"/>
    </source>
</evidence>
<accession>A0AAD7I3K1</accession>
<keyword evidence="2" id="KW-0472">Membrane</keyword>
<feature type="chain" id="PRO_5042224092" evidence="3">
    <location>
        <begin position="21"/>
        <end position="162"/>
    </location>
</feature>
<comment type="caution">
    <text evidence="4">The sequence shown here is derived from an EMBL/GenBank/DDBJ whole genome shotgun (WGS) entry which is preliminary data.</text>
</comment>
<feature type="signal peptide" evidence="3">
    <location>
        <begin position="1"/>
        <end position="20"/>
    </location>
</feature>
<dbReference type="EMBL" id="JARJLG010000163">
    <property type="protein sequence ID" value="KAJ7734179.1"/>
    <property type="molecule type" value="Genomic_DNA"/>
</dbReference>
<keyword evidence="1" id="KW-0175">Coiled coil</keyword>
<gene>
    <name evidence="4" type="ORF">DFH07DRAFT_1065294</name>
</gene>
<keyword evidence="3" id="KW-0732">Signal</keyword>
<keyword evidence="2" id="KW-1133">Transmembrane helix</keyword>
<organism evidence="4 5">
    <name type="scientific">Mycena maculata</name>
    <dbReference type="NCBI Taxonomy" id="230809"/>
    <lineage>
        <taxon>Eukaryota</taxon>
        <taxon>Fungi</taxon>
        <taxon>Dikarya</taxon>
        <taxon>Basidiomycota</taxon>
        <taxon>Agaricomycotina</taxon>
        <taxon>Agaricomycetes</taxon>
        <taxon>Agaricomycetidae</taxon>
        <taxon>Agaricales</taxon>
        <taxon>Marasmiineae</taxon>
        <taxon>Mycenaceae</taxon>
        <taxon>Mycena</taxon>
    </lineage>
</organism>
<reference evidence="4" key="1">
    <citation type="submission" date="2023-03" db="EMBL/GenBank/DDBJ databases">
        <title>Massive genome expansion in bonnet fungi (Mycena s.s.) driven by repeated elements and novel gene families across ecological guilds.</title>
        <authorList>
            <consortium name="Lawrence Berkeley National Laboratory"/>
            <person name="Harder C.B."/>
            <person name="Miyauchi S."/>
            <person name="Viragh M."/>
            <person name="Kuo A."/>
            <person name="Thoen E."/>
            <person name="Andreopoulos B."/>
            <person name="Lu D."/>
            <person name="Skrede I."/>
            <person name="Drula E."/>
            <person name="Henrissat B."/>
            <person name="Morin E."/>
            <person name="Kohler A."/>
            <person name="Barry K."/>
            <person name="LaButti K."/>
            <person name="Morin E."/>
            <person name="Salamov A."/>
            <person name="Lipzen A."/>
            <person name="Mereny Z."/>
            <person name="Hegedus B."/>
            <person name="Baldrian P."/>
            <person name="Stursova M."/>
            <person name="Weitz H."/>
            <person name="Taylor A."/>
            <person name="Grigoriev I.V."/>
            <person name="Nagy L.G."/>
            <person name="Martin F."/>
            <person name="Kauserud H."/>
        </authorList>
    </citation>
    <scope>NUCLEOTIDE SEQUENCE</scope>
    <source>
        <strain evidence="4">CBHHK188m</strain>
    </source>
</reference>
<dbReference type="PROSITE" id="PS51257">
    <property type="entry name" value="PROKAR_LIPOPROTEIN"/>
    <property type="match status" value="1"/>
</dbReference>
<evidence type="ECO:0000256" key="2">
    <source>
        <dbReference type="SAM" id="Phobius"/>
    </source>
</evidence>
<sequence>MKVLRVVCALAFSFASCVAAQSSTFATPSPFEEATGVTFTGTAVAAAPSFGTATTQKNGNPSAITPGPVIGAAVLLIVAAFVFGLHYRRARCMTAVAVVNAPDTSTRCDDLERQLRALREQVVQLEGQQLAYNGVLYTHEKDEEKADRKSITVKEALPTYAD</sequence>
<keyword evidence="5" id="KW-1185">Reference proteome</keyword>
<evidence type="ECO:0000256" key="1">
    <source>
        <dbReference type="SAM" id="Coils"/>
    </source>
</evidence>
<dbReference type="Proteomes" id="UP001215280">
    <property type="component" value="Unassembled WGS sequence"/>
</dbReference>
<feature type="coiled-coil region" evidence="1">
    <location>
        <begin position="101"/>
        <end position="128"/>
    </location>
</feature>
<evidence type="ECO:0000313" key="5">
    <source>
        <dbReference type="Proteomes" id="UP001215280"/>
    </source>
</evidence>
<evidence type="ECO:0000313" key="4">
    <source>
        <dbReference type="EMBL" id="KAJ7734179.1"/>
    </source>
</evidence>
<keyword evidence="2" id="KW-0812">Transmembrane</keyword>
<dbReference type="AlphaFoldDB" id="A0AAD7I3K1"/>
<feature type="transmembrane region" description="Helical" evidence="2">
    <location>
        <begin position="69"/>
        <end position="87"/>
    </location>
</feature>